<evidence type="ECO:0000256" key="5">
    <source>
        <dbReference type="ARBA" id="ARBA00023002"/>
    </source>
</evidence>
<evidence type="ECO:0000313" key="10">
    <source>
        <dbReference type="Proteomes" id="UP001162164"/>
    </source>
</evidence>
<dbReference type="InterPro" id="IPR017972">
    <property type="entry name" value="Cyt_P450_CS"/>
</dbReference>
<reference evidence="9" key="1">
    <citation type="journal article" date="2023" name="Insect Mol. Biol.">
        <title>Genome sequencing provides insights into the evolution of gene families encoding plant cell wall-degrading enzymes in longhorned beetles.</title>
        <authorList>
            <person name="Shin N.R."/>
            <person name="Okamura Y."/>
            <person name="Kirsch R."/>
            <person name="Pauchet Y."/>
        </authorList>
    </citation>
    <scope>NUCLEOTIDE SEQUENCE</scope>
    <source>
        <strain evidence="9">MMC_N1</strain>
    </source>
</reference>
<gene>
    <name evidence="9" type="ORF">NQ317_003790</name>
</gene>
<keyword evidence="4 8" id="KW-0479">Metal-binding</keyword>
<keyword evidence="3 8" id="KW-0349">Heme</keyword>
<evidence type="ECO:0000256" key="1">
    <source>
        <dbReference type="ARBA" id="ARBA00001971"/>
    </source>
</evidence>
<evidence type="ECO:0000256" key="4">
    <source>
        <dbReference type="ARBA" id="ARBA00022723"/>
    </source>
</evidence>
<dbReference type="Proteomes" id="UP001162164">
    <property type="component" value="Unassembled WGS sequence"/>
</dbReference>
<evidence type="ECO:0000313" key="9">
    <source>
        <dbReference type="EMBL" id="KAJ8981725.1"/>
    </source>
</evidence>
<evidence type="ECO:0000256" key="2">
    <source>
        <dbReference type="ARBA" id="ARBA00010617"/>
    </source>
</evidence>
<sequence>MLLLDFFTKPSIFTADCEFLEFALGTQHILEKSSDYNHLHRWLGDGLLTSKGDIFAGGARGHHLVKEPPLPLRHFVHDHDNTSAMGVTVNAQVNEDSRYVKNIQKICQLFMNRAYSIYKRNDLLYMLSLDYHKEKKVVKELHDVTYSVIDARRKKLEKNKSDEKEVDDTGRKNKKAFLDTLLQSTIDGMPLSNEDIRAEVDTFMFGGHDTISTTISFTLYLLSKHPDVQKLAFEEQKEIFGDDVHRNSTYSDLNKMNYLDLVIKECLRILPPVTIIGREVTKDVKYKGNIIPAGTDIFIFIYGVLHDPKNFPDPEKFDPLRFRNSTSPAAYSYLPFSAGPRNCIGRKFAMLEMKSCVSKILRNFELTPASSEYTLELVSEIVLKSKNGVRAKLIKRK</sequence>
<proteinExistence type="inferred from homology"/>
<evidence type="ECO:0000256" key="7">
    <source>
        <dbReference type="ARBA" id="ARBA00023033"/>
    </source>
</evidence>
<dbReference type="PROSITE" id="PS00086">
    <property type="entry name" value="CYTOCHROME_P450"/>
    <property type="match status" value="1"/>
</dbReference>
<dbReference type="Pfam" id="PF00067">
    <property type="entry name" value="p450"/>
    <property type="match status" value="1"/>
</dbReference>
<dbReference type="PRINTS" id="PR00385">
    <property type="entry name" value="P450"/>
</dbReference>
<dbReference type="SUPFAM" id="SSF48264">
    <property type="entry name" value="Cytochrome P450"/>
    <property type="match status" value="1"/>
</dbReference>
<dbReference type="Gene3D" id="1.10.630.10">
    <property type="entry name" value="Cytochrome P450"/>
    <property type="match status" value="1"/>
</dbReference>
<dbReference type="CDD" id="cd20628">
    <property type="entry name" value="CYP4"/>
    <property type="match status" value="1"/>
</dbReference>
<keyword evidence="10" id="KW-1185">Reference proteome</keyword>
<name>A0ABQ9JWQ4_9CUCU</name>
<accession>A0ABQ9JWQ4</accession>
<protein>
    <recommendedName>
        <fullName evidence="11">Cytochrome P450</fullName>
    </recommendedName>
</protein>
<evidence type="ECO:0000256" key="3">
    <source>
        <dbReference type="ARBA" id="ARBA00022617"/>
    </source>
</evidence>
<keyword evidence="7 8" id="KW-0503">Monooxygenase</keyword>
<evidence type="ECO:0008006" key="11">
    <source>
        <dbReference type="Google" id="ProtNLM"/>
    </source>
</evidence>
<comment type="cofactor">
    <cofactor evidence="1">
        <name>heme</name>
        <dbReference type="ChEBI" id="CHEBI:30413"/>
    </cofactor>
</comment>
<feature type="non-terminal residue" evidence="9">
    <location>
        <position position="397"/>
    </location>
</feature>
<dbReference type="InterPro" id="IPR050196">
    <property type="entry name" value="Cytochrome_P450_Monoox"/>
</dbReference>
<keyword evidence="6 8" id="KW-0408">Iron</keyword>
<comment type="similarity">
    <text evidence="2 8">Belongs to the cytochrome P450 family.</text>
</comment>
<organism evidence="9 10">
    <name type="scientific">Molorchus minor</name>
    <dbReference type="NCBI Taxonomy" id="1323400"/>
    <lineage>
        <taxon>Eukaryota</taxon>
        <taxon>Metazoa</taxon>
        <taxon>Ecdysozoa</taxon>
        <taxon>Arthropoda</taxon>
        <taxon>Hexapoda</taxon>
        <taxon>Insecta</taxon>
        <taxon>Pterygota</taxon>
        <taxon>Neoptera</taxon>
        <taxon>Endopterygota</taxon>
        <taxon>Coleoptera</taxon>
        <taxon>Polyphaga</taxon>
        <taxon>Cucujiformia</taxon>
        <taxon>Chrysomeloidea</taxon>
        <taxon>Cerambycidae</taxon>
        <taxon>Lamiinae</taxon>
        <taxon>Monochamini</taxon>
        <taxon>Molorchus</taxon>
    </lineage>
</organism>
<dbReference type="InterPro" id="IPR002401">
    <property type="entry name" value="Cyt_P450_E_grp-I"/>
</dbReference>
<dbReference type="InterPro" id="IPR001128">
    <property type="entry name" value="Cyt_P450"/>
</dbReference>
<comment type="caution">
    <text evidence="9">The sequence shown here is derived from an EMBL/GenBank/DDBJ whole genome shotgun (WGS) entry which is preliminary data.</text>
</comment>
<dbReference type="PANTHER" id="PTHR24291">
    <property type="entry name" value="CYTOCHROME P450 FAMILY 4"/>
    <property type="match status" value="1"/>
</dbReference>
<dbReference type="PANTHER" id="PTHR24291:SF187">
    <property type="entry name" value="CYTOCHROME P450 4AE1-RELATED"/>
    <property type="match status" value="1"/>
</dbReference>
<keyword evidence="5 8" id="KW-0560">Oxidoreductase</keyword>
<evidence type="ECO:0000256" key="8">
    <source>
        <dbReference type="RuleBase" id="RU000461"/>
    </source>
</evidence>
<dbReference type="PRINTS" id="PR00463">
    <property type="entry name" value="EP450I"/>
</dbReference>
<dbReference type="EMBL" id="JAPWTJ010000169">
    <property type="protein sequence ID" value="KAJ8981725.1"/>
    <property type="molecule type" value="Genomic_DNA"/>
</dbReference>
<evidence type="ECO:0000256" key="6">
    <source>
        <dbReference type="ARBA" id="ARBA00023004"/>
    </source>
</evidence>
<dbReference type="InterPro" id="IPR036396">
    <property type="entry name" value="Cyt_P450_sf"/>
</dbReference>